<name>A0A2T9XYB0_9FUNG</name>
<sequence length="758" mass="86558">MIILGPEQSAGAKKTITISSLLSNIYLAATYIDKVKSLSEENLKTIEETGQILYKLRKNIKSQLQPTDLDAILLGLEALKLVLFNTLKNNKVIFNSVSYDKGNNIVKVLYTLNTGCVGFSEQVVDLSNRHQAALLQGFYEVQALALEANKETKINWAKPVLDYLQKAVEILDLESIEFGSYRNERLKSISAILYNIAAKSYKSSHIFNQTFAEMSFEKVLEISNTNQIIKQIVYDNGKDLNIKGLQSSLRLFLELVQKDPRILKLKNMKVYKLSEYFGLQRQYEIHQTDSEFNSKEQLIKTLIDDTQSQYMNTNDANTSFMFKMARFSLDGYLNIANKERVDLSEAILRSFAETIKCGISSNSISETKLLVRDFENLSLEANSYVNISFQNTRIEILKLILHANKVDIDGLKKDVFGRIAELKCSLDECDRYKLLEELLILSDYFASRLELIPEFVTLELGHQISQEYDIEWEGSILYIQSLVKNGKTEQVNETISSIQKYSNFGEKSLEKALLLDTIKAIADIKKSNQYNPSYFEFLADISQDNFSASLNGESMFTLSFSYFLSRAYLIIGETEKSAFVALQGFKILSSLASHYQKKQTYTQNINSVEKVDLDDVFSSGMKIEETSTWDSVSVPGKYRIQSICFDLLLHLVEIYNIRGKKLDTEYFSKQFDELASILQTPKPLFYSAVISASFHARQHNKKECLEKLDSTGIKLEAFSKPLQNLERFEILDEIFDQRHFSLSDINIIFSLANICENL</sequence>
<feature type="non-terminal residue" evidence="1">
    <location>
        <position position="758"/>
    </location>
</feature>
<reference evidence="1 2" key="1">
    <citation type="journal article" date="2018" name="MBio">
        <title>Comparative Genomics Reveals the Core Gene Toolbox for the Fungus-Insect Symbiosis.</title>
        <authorList>
            <person name="Wang Y."/>
            <person name="Stata M."/>
            <person name="Wang W."/>
            <person name="Stajich J.E."/>
            <person name="White M.M."/>
            <person name="Moncalvo J.M."/>
        </authorList>
    </citation>
    <scope>NUCLEOTIDE SEQUENCE [LARGE SCALE GENOMIC DNA]</scope>
    <source>
        <strain evidence="1 2">SC-DP-2</strain>
    </source>
</reference>
<protein>
    <submittedName>
        <fullName evidence="1">Uncharacterized protein</fullName>
    </submittedName>
</protein>
<evidence type="ECO:0000313" key="1">
    <source>
        <dbReference type="EMBL" id="PVU85082.1"/>
    </source>
</evidence>
<accession>A0A2T9XYB0</accession>
<gene>
    <name evidence="1" type="ORF">BB560_007156</name>
</gene>
<organism evidence="1 2">
    <name type="scientific">Smittium megazygosporum</name>
    <dbReference type="NCBI Taxonomy" id="133381"/>
    <lineage>
        <taxon>Eukaryota</taxon>
        <taxon>Fungi</taxon>
        <taxon>Fungi incertae sedis</taxon>
        <taxon>Zoopagomycota</taxon>
        <taxon>Kickxellomycotina</taxon>
        <taxon>Harpellomycetes</taxon>
        <taxon>Harpellales</taxon>
        <taxon>Legeriomycetaceae</taxon>
        <taxon>Smittium</taxon>
    </lineage>
</organism>
<dbReference type="EMBL" id="MBFS01003738">
    <property type="protein sequence ID" value="PVU85082.1"/>
    <property type="molecule type" value="Genomic_DNA"/>
</dbReference>
<comment type="caution">
    <text evidence="1">The sequence shown here is derived from an EMBL/GenBank/DDBJ whole genome shotgun (WGS) entry which is preliminary data.</text>
</comment>
<proteinExistence type="predicted"/>
<dbReference type="AlphaFoldDB" id="A0A2T9XYB0"/>
<keyword evidence="2" id="KW-1185">Reference proteome</keyword>
<dbReference type="Proteomes" id="UP000245609">
    <property type="component" value="Unassembled WGS sequence"/>
</dbReference>
<evidence type="ECO:0000313" key="2">
    <source>
        <dbReference type="Proteomes" id="UP000245609"/>
    </source>
</evidence>